<dbReference type="HOGENOM" id="CLU_048413_0_0_10"/>
<dbReference type="SUPFAM" id="SSF56219">
    <property type="entry name" value="DNase I-like"/>
    <property type="match status" value="1"/>
</dbReference>
<dbReference type="AlphaFoldDB" id="B3ECD9"/>
<keyword evidence="1" id="KW-0269">Exonuclease</keyword>
<name>B3ECD9_CHLL2</name>
<keyword evidence="1" id="KW-0255">Endonuclease</keyword>
<dbReference type="InterPro" id="IPR036691">
    <property type="entry name" value="Endo/exonu/phosph_ase_sf"/>
</dbReference>
<dbReference type="PANTHER" id="PTHR11371">
    <property type="entry name" value="DEOXYRIBONUCLEASE"/>
    <property type="match status" value="1"/>
</dbReference>
<dbReference type="PANTHER" id="PTHR11371:SF31">
    <property type="entry name" value="EXTRACELLULAR NUCLEASE"/>
    <property type="match status" value="1"/>
</dbReference>
<dbReference type="KEGG" id="cli:Clim_1145"/>
<dbReference type="GO" id="GO:0004519">
    <property type="term" value="F:endonuclease activity"/>
    <property type="evidence" value="ECO:0007669"/>
    <property type="project" value="UniProtKB-KW"/>
</dbReference>
<accession>B3ECD9</accession>
<protein>
    <submittedName>
        <fullName evidence="1">Endonuclease/exonuclease/phosphatase</fullName>
    </submittedName>
</protein>
<dbReference type="OrthoDB" id="5500612at2"/>
<keyword evidence="1" id="KW-0378">Hydrolase</keyword>
<gene>
    <name evidence="1" type="ordered locus">Clim_1145</name>
</gene>
<dbReference type="EMBL" id="CP001097">
    <property type="protein sequence ID" value="ACD90214.1"/>
    <property type="molecule type" value="Genomic_DNA"/>
</dbReference>
<sequence>MPVYSSLRIRENDAGHIKAWKKRTAEKLLLLRAALDTHIADASGEESAERACERNGRQWLRLATWNIREFDTLKYGGRLKESLYFIAEIISHFDIVALQEVREDLACLQSVVQFLGQHEWDYIATDVTEGSSGNRERMVFIYQKNRVRFTSIAGEVMLDKGDLVTDSSGLCFRDASGLKVEFPEGVTLLPSGDVPVIKRKGKVLLEDDLVIPLPAGTRIVLPEGSSLVLPGGTQLPVENGQVALDAASHQAWSPHALVRPPYDLLSGIGLQFARSPFLVTFQAGWLKFILCTVHIYYGTGKEGLARRNEEIRKLTRFLSRRAESEHDSDAENFFFVLGDFNIVGKKHVTWESLHSNGFRVPEQLQKIPAGSNAARDKAYDQIAFWQPTAAGHPGTTFIDVGNAGIFDYFKYVFRWGDDDHDGEDERYYAEKTKTHKLAYKEWRTYQMSDHLPMWIELRTDFGTDYLSAVSASD</sequence>
<dbReference type="GO" id="GO:0004527">
    <property type="term" value="F:exonuclease activity"/>
    <property type="evidence" value="ECO:0007669"/>
    <property type="project" value="UniProtKB-KW"/>
</dbReference>
<dbReference type="eggNOG" id="COG3568">
    <property type="taxonomic scope" value="Bacteria"/>
</dbReference>
<dbReference type="Proteomes" id="UP000008841">
    <property type="component" value="Chromosome"/>
</dbReference>
<dbReference type="STRING" id="290315.Clim_1145"/>
<dbReference type="CDD" id="cd10283">
    <property type="entry name" value="MnuA_DNase1-like"/>
    <property type="match status" value="1"/>
</dbReference>
<dbReference type="eggNOG" id="COG2374">
    <property type="taxonomic scope" value="Bacteria"/>
</dbReference>
<reference evidence="1 2" key="1">
    <citation type="submission" date="2008-05" db="EMBL/GenBank/DDBJ databases">
        <title>Complete sequence of Chlorobium limicola DSM 245.</title>
        <authorList>
            <consortium name="US DOE Joint Genome Institute"/>
            <person name="Lucas S."/>
            <person name="Copeland A."/>
            <person name="Lapidus A."/>
            <person name="Glavina del Rio T."/>
            <person name="Dalin E."/>
            <person name="Tice H."/>
            <person name="Bruce D."/>
            <person name="Goodwin L."/>
            <person name="Pitluck S."/>
            <person name="Schmutz J."/>
            <person name="Larimer F."/>
            <person name="Land M."/>
            <person name="Hauser L."/>
            <person name="Kyrpides N."/>
            <person name="Ovchinnikova G."/>
            <person name="Zhao F."/>
            <person name="Li T."/>
            <person name="Liu Z."/>
            <person name="Overmann J."/>
            <person name="Bryant D.A."/>
            <person name="Richardson P."/>
        </authorList>
    </citation>
    <scope>NUCLEOTIDE SEQUENCE [LARGE SCALE GENOMIC DNA]</scope>
    <source>
        <strain evidence="2">DSM 245 / NBRC 103803 / 6330</strain>
    </source>
</reference>
<dbReference type="Gene3D" id="3.60.10.10">
    <property type="entry name" value="Endonuclease/exonuclease/phosphatase"/>
    <property type="match status" value="2"/>
</dbReference>
<organism evidence="1 2">
    <name type="scientific">Chlorobium limicola (strain DSM 245 / NBRC 103803 / 6330)</name>
    <dbReference type="NCBI Taxonomy" id="290315"/>
    <lineage>
        <taxon>Bacteria</taxon>
        <taxon>Pseudomonadati</taxon>
        <taxon>Chlorobiota</taxon>
        <taxon>Chlorobiia</taxon>
        <taxon>Chlorobiales</taxon>
        <taxon>Chlorobiaceae</taxon>
        <taxon>Chlorobium/Pelodictyon group</taxon>
        <taxon>Chlorobium</taxon>
    </lineage>
</organism>
<evidence type="ECO:0000313" key="2">
    <source>
        <dbReference type="Proteomes" id="UP000008841"/>
    </source>
</evidence>
<keyword evidence="1" id="KW-0540">Nuclease</keyword>
<proteinExistence type="predicted"/>
<evidence type="ECO:0000313" key="1">
    <source>
        <dbReference type="EMBL" id="ACD90214.1"/>
    </source>
</evidence>
<dbReference type="RefSeq" id="WP_012466091.1">
    <property type="nucleotide sequence ID" value="NC_010803.1"/>
</dbReference>